<sequence>MLAQKACLIDHEFNPVIKPFSFGGILFLFQAYIVDDNSFIAPLNDQLIRIARSAGKKEADVVVQKNPAAVYFEYAVARHQAVFALLLKPLHKTADHGRYDALDRIKNDEQYYKAHDEIDGRPGEHNDKPFENTRFFKGVGIRIVFRPVLHDDRSAKWYGP</sequence>
<organism evidence="1">
    <name type="scientific">bioreactor metagenome</name>
    <dbReference type="NCBI Taxonomy" id="1076179"/>
    <lineage>
        <taxon>unclassified sequences</taxon>
        <taxon>metagenomes</taxon>
        <taxon>ecological metagenomes</taxon>
    </lineage>
</organism>
<comment type="caution">
    <text evidence="1">The sequence shown here is derived from an EMBL/GenBank/DDBJ whole genome shotgun (WGS) entry which is preliminary data.</text>
</comment>
<gene>
    <name evidence="1" type="ORF">SDC9_199989</name>
</gene>
<protein>
    <submittedName>
        <fullName evidence="1">Uncharacterized protein</fullName>
    </submittedName>
</protein>
<evidence type="ECO:0000313" key="1">
    <source>
        <dbReference type="EMBL" id="MPN52333.1"/>
    </source>
</evidence>
<dbReference type="AlphaFoldDB" id="A0A645IYP0"/>
<reference evidence="1" key="1">
    <citation type="submission" date="2019-08" db="EMBL/GenBank/DDBJ databases">
        <authorList>
            <person name="Kucharzyk K."/>
            <person name="Murdoch R.W."/>
            <person name="Higgins S."/>
            <person name="Loffler F."/>
        </authorList>
    </citation>
    <scope>NUCLEOTIDE SEQUENCE</scope>
</reference>
<dbReference type="EMBL" id="VSSQ01118338">
    <property type="protein sequence ID" value="MPN52333.1"/>
    <property type="molecule type" value="Genomic_DNA"/>
</dbReference>
<name>A0A645IYP0_9ZZZZ</name>
<accession>A0A645IYP0</accession>
<proteinExistence type="predicted"/>